<dbReference type="KEGG" id="pbi:103053795"/>
<dbReference type="GO" id="GO:0007098">
    <property type="term" value="P:centrosome cycle"/>
    <property type="evidence" value="ECO:0007669"/>
    <property type="project" value="InterPro"/>
</dbReference>
<dbReference type="PANTHER" id="PTHR16219:SF1">
    <property type="entry name" value="HAUS AUGMIN-LIKE COMPLEX SUBUNIT 4"/>
    <property type="match status" value="1"/>
</dbReference>
<dbReference type="RefSeq" id="XP_007439510.1">
    <property type="nucleotide sequence ID" value="XM_007439448.3"/>
</dbReference>
<dbReference type="Pfam" id="PF14735">
    <property type="entry name" value="HAUS4"/>
    <property type="match status" value="1"/>
</dbReference>
<evidence type="ECO:0000256" key="1">
    <source>
        <dbReference type="SAM" id="Coils"/>
    </source>
</evidence>
<dbReference type="InterPro" id="IPR026214">
    <property type="entry name" value="HAUS4_met"/>
</dbReference>
<dbReference type="GeneID" id="103053795"/>
<dbReference type="GO" id="GO:0051225">
    <property type="term" value="P:spindle assembly"/>
    <property type="evidence" value="ECO:0007669"/>
    <property type="project" value="InterPro"/>
</dbReference>
<dbReference type="GO" id="GO:0070652">
    <property type="term" value="C:HAUS complex"/>
    <property type="evidence" value="ECO:0007669"/>
    <property type="project" value="InterPro"/>
</dbReference>
<reference evidence="3" key="1">
    <citation type="submission" date="2025-08" db="UniProtKB">
        <authorList>
            <consortium name="RefSeq"/>
        </authorList>
    </citation>
    <scope>IDENTIFICATION</scope>
    <source>
        <tissue evidence="3">Liver</tissue>
    </source>
</reference>
<sequence>MNGAMPLRFPRETGRMAASGAVDGKFLQQGWRSQLPPCSLTDGDLSAYPGLANLLMVLTKHMDSSGMSIALAQPLEEATKELQMHRANWLKWEALQRLLQEALLELGADPAPQDKKFLETLEHQLLVAELKRVLDLDSSLQNSRPSVLGLEPANLTEFLPAHQELEQMQKRLPTELEKLLKAKCLALLGYYRPESDSAGGAAQSIMLGTLAESLATEKQHLKEARAQQEELIGCLEQQKAAYPQVLLRCLALLKRLAREFRLGVQSELDQLNTQYLEIKCSAMFLKIRLEELNILLETYTPEKVNVHRMMRDNLQASLSQEEQDLAASRKILSNYEILGPEFEELVKEYTRLQAVIENRRWVLTEFNKD</sequence>
<dbReference type="GO" id="GO:0051011">
    <property type="term" value="F:microtubule minus-end binding"/>
    <property type="evidence" value="ECO:0007669"/>
    <property type="project" value="TreeGrafter"/>
</dbReference>
<proteinExistence type="predicted"/>
<protein>
    <submittedName>
        <fullName evidence="3">HAUS augmin-like complex subunit 4 isoform X1</fullName>
    </submittedName>
</protein>
<accession>A0A9F2WFU4</accession>
<dbReference type="PANTHER" id="PTHR16219">
    <property type="entry name" value="AUGMIN SUBUNIT 4 FAMILY MEMBER"/>
    <property type="match status" value="1"/>
</dbReference>
<dbReference type="OMA" id="NWALKEF"/>
<dbReference type="PRINTS" id="PR02090">
    <property type="entry name" value="HAUSAUGMINL4"/>
</dbReference>
<dbReference type="Proteomes" id="UP000695026">
    <property type="component" value="Unplaced"/>
</dbReference>
<keyword evidence="1" id="KW-0175">Coiled coil</keyword>
<name>A0A9F2WFU4_PYTBI</name>
<dbReference type="CTD" id="54930"/>
<dbReference type="OrthoDB" id="661220at2759"/>
<dbReference type="InterPro" id="IPR029327">
    <property type="entry name" value="HAUS4"/>
</dbReference>
<evidence type="ECO:0000313" key="3">
    <source>
        <dbReference type="RefSeq" id="XP_007439510.1"/>
    </source>
</evidence>
<gene>
    <name evidence="3" type="primary">HAUS4</name>
</gene>
<dbReference type="AlphaFoldDB" id="A0A9F2WFU4"/>
<keyword evidence="2" id="KW-1185">Reference proteome</keyword>
<organism evidence="2 3">
    <name type="scientific">Python bivittatus</name>
    <name type="common">Burmese python</name>
    <name type="synonym">Python molurus bivittatus</name>
    <dbReference type="NCBI Taxonomy" id="176946"/>
    <lineage>
        <taxon>Eukaryota</taxon>
        <taxon>Metazoa</taxon>
        <taxon>Chordata</taxon>
        <taxon>Craniata</taxon>
        <taxon>Vertebrata</taxon>
        <taxon>Euteleostomi</taxon>
        <taxon>Lepidosauria</taxon>
        <taxon>Squamata</taxon>
        <taxon>Bifurcata</taxon>
        <taxon>Unidentata</taxon>
        <taxon>Episquamata</taxon>
        <taxon>Toxicofera</taxon>
        <taxon>Serpentes</taxon>
        <taxon>Henophidia</taxon>
        <taxon>Pythonidae</taxon>
        <taxon>Python</taxon>
    </lineage>
</organism>
<evidence type="ECO:0000313" key="2">
    <source>
        <dbReference type="Proteomes" id="UP000695026"/>
    </source>
</evidence>
<feature type="coiled-coil region" evidence="1">
    <location>
        <begin position="211"/>
        <end position="238"/>
    </location>
</feature>